<dbReference type="SUPFAM" id="SSF51735">
    <property type="entry name" value="NAD(P)-binding Rossmann-fold domains"/>
    <property type="match status" value="1"/>
</dbReference>
<dbReference type="AlphaFoldDB" id="A0A7U6GGY9"/>
<organism evidence="2 3">
    <name type="scientific">Thiolapillus brandeum</name>
    <dbReference type="NCBI Taxonomy" id="1076588"/>
    <lineage>
        <taxon>Bacteria</taxon>
        <taxon>Pseudomonadati</taxon>
        <taxon>Pseudomonadota</taxon>
        <taxon>Gammaproteobacteria</taxon>
        <taxon>Chromatiales</taxon>
        <taxon>Sedimenticolaceae</taxon>
        <taxon>Thiolapillus</taxon>
    </lineage>
</organism>
<dbReference type="InterPro" id="IPR051783">
    <property type="entry name" value="NAD(P)-dependent_oxidoreduct"/>
</dbReference>
<dbReference type="Proteomes" id="UP000031631">
    <property type="component" value="Chromosome"/>
</dbReference>
<sequence length="309" mass="34116">MLVTGASGRIGARLVQVFLTNGVELRGLYRRLPREQMPGLQAIRGDLLDAESLNAALQGVDLVFHLASYAPGIRETAPEDHPLHREVSVQGTRNLLAASRQAGVRRLVFASSTRVMDGSDSLYARSKKTAESLILAERDSLETVILRLAPVYGFPRQGSIALMLAAIDQGRFPSLPDFAERRSLVHVDDVVQALLLSAIRAEAAGKTFVVTDMQEYSSRRIYELICQALGRTPVPSRIPVWLLRTGAAAGSLLQFLLRRPMPLTMERLDRLRRSAWFDAAPVARELGYRPRYDLQSALPGIIEAYRSGS</sequence>
<reference evidence="2 3" key="1">
    <citation type="journal article" date="2014" name="PLoS ONE">
        <title>Physiological and genomic features of a novel sulfur-oxidizing gammaproteobacterium belonging to a previously uncultivated symbiotic lineage isolated from a hydrothermal vent.</title>
        <authorList>
            <person name="Nunoura T."/>
            <person name="Takaki Y."/>
            <person name="Kazama H."/>
            <person name="Kakuta J."/>
            <person name="Shimamura S."/>
            <person name="Makita H."/>
            <person name="Hirai M."/>
            <person name="Miyazaki M."/>
            <person name="Takai K."/>
        </authorList>
    </citation>
    <scope>NUCLEOTIDE SEQUENCE [LARGE SCALE GENOMIC DNA]</scope>
    <source>
        <strain evidence="2 3">Hiromi1</strain>
    </source>
</reference>
<gene>
    <name evidence="2" type="ORF">TBH_C0499</name>
</gene>
<feature type="domain" description="NAD-dependent epimerase/dehydratase" evidence="1">
    <location>
        <begin position="1"/>
        <end position="209"/>
    </location>
</feature>
<dbReference type="PANTHER" id="PTHR48079">
    <property type="entry name" value="PROTEIN YEEZ"/>
    <property type="match status" value="1"/>
</dbReference>
<dbReference type="EMBL" id="AP012273">
    <property type="protein sequence ID" value="BAO43444.1"/>
    <property type="molecule type" value="Genomic_DNA"/>
</dbReference>
<name>A0A7U6GGY9_9GAMM</name>
<evidence type="ECO:0000313" key="2">
    <source>
        <dbReference type="EMBL" id="BAO43444.1"/>
    </source>
</evidence>
<dbReference type="GO" id="GO:0004029">
    <property type="term" value="F:aldehyde dehydrogenase (NAD+) activity"/>
    <property type="evidence" value="ECO:0007669"/>
    <property type="project" value="TreeGrafter"/>
</dbReference>
<dbReference type="GO" id="GO:0005737">
    <property type="term" value="C:cytoplasm"/>
    <property type="evidence" value="ECO:0007669"/>
    <property type="project" value="TreeGrafter"/>
</dbReference>
<proteinExistence type="predicted"/>
<evidence type="ECO:0000259" key="1">
    <source>
        <dbReference type="Pfam" id="PF01370"/>
    </source>
</evidence>
<accession>A0A7U6GGY9</accession>
<dbReference type="KEGG" id="tbn:TBH_C0499"/>
<protein>
    <submittedName>
        <fullName evidence="2">NAD-dependent epimerase/dehydratase</fullName>
    </submittedName>
</protein>
<dbReference type="InterPro" id="IPR036291">
    <property type="entry name" value="NAD(P)-bd_dom_sf"/>
</dbReference>
<dbReference type="PANTHER" id="PTHR48079:SF6">
    <property type="entry name" value="NAD(P)-BINDING DOMAIN-CONTAINING PROTEIN-RELATED"/>
    <property type="match status" value="1"/>
</dbReference>
<evidence type="ECO:0000313" key="3">
    <source>
        <dbReference type="Proteomes" id="UP000031631"/>
    </source>
</evidence>
<dbReference type="Pfam" id="PF01370">
    <property type="entry name" value="Epimerase"/>
    <property type="match status" value="1"/>
</dbReference>
<dbReference type="Gene3D" id="3.40.50.720">
    <property type="entry name" value="NAD(P)-binding Rossmann-like Domain"/>
    <property type="match status" value="1"/>
</dbReference>
<dbReference type="InterPro" id="IPR001509">
    <property type="entry name" value="Epimerase_deHydtase"/>
</dbReference>
<keyword evidence="3" id="KW-1185">Reference proteome</keyword>